<dbReference type="PANTHER" id="PTHR11067:SF9">
    <property type="entry name" value="INOSINE TRIPHOSPHATE PYROPHOSPHATASE"/>
    <property type="match status" value="1"/>
</dbReference>
<dbReference type="InterPro" id="IPR029001">
    <property type="entry name" value="ITPase-like_fam"/>
</dbReference>
<feature type="binding site" evidence="10">
    <location>
        <begin position="180"/>
        <end position="181"/>
    </location>
    <ligand>
        <name>substrate</name>
    </ligand>
</feature>
<dbReference type="OrthoDB" id="9807456at2"/>
<comment type="caution">
    <text evidence="12">The sequence shown here is derived from an EMBL/GenBank/DDBJ whole genome shotgun (WGS) entry which is preliminary data.</text>
</comment>
<protein>
    <recommendedName>
        <fullName evidence="10">dITP/XTP pyrophosphatase</fullName>
        <ecNumber evidence="10">3.6.1.66</ecNumber>
    </recommendedName>
    <alternativeName>
        <fullName evidence="10">Non-canonical purine NTP pyrophosphatase</fullName>
    </alternativeName>
    <alternativeName>
        <fullName evidence="10">Non-standard purine NTP pyrophosphatase</fullName>
    </alternativeName>
    <alternativeName>
        <fullName evidence="10">Nucleoside-triphosphate diphosphatase</fullName>
    </alternativeName>
    <alternativeName>
        <fullName evidence="10">Nucleoside-triphosphate pyrophosphatase</fullName>
        <shortName evidence="10">NTPase</shortName>
    </alternativeName>
</protein>
<proteinExistence type="inferred from homology"/>
<comment type="catalytic activity">
    <reaction evidence="9 10">
        <text>XTP + H2O = XMP + diphosphate + H(+)</text>
        <dbReference type="Rhea" id="RHEA:28610"/>
        <dbReference type="ChEBI" id="CHEBI:15377"/>
        <dbReference type="ChEBI" id="CHEBI:15378"/>
        <dbReference type="ChEBI" id="CHEBI:33019"/>
        <dbReference type="ChEBI" id="CHEBI:57464"/>
        <dbReference type="ChEBI" id="CHEBI:61314"/>
        <dbReference type="EC" id="3.6.1.66"/>
    </reaction>
</comment>
<evidence type="ECO:0000256" key="5">
    <source>
        <dbReference type="ARBA" id="ARBA00022801"/>
    </source>
</evidence>
<evidence type="ECO:0000256" key="4">
    <source>
        <dbReference type="ARBA" id="ARBA00022741"/>
    </source>
</evidence>
<accession>A0A6N7VXT4</accession>
<comment type="subunit">
    <text evidence="2 10">Homodimer.</text>
</comment>
<reference evidence="12 13" key="1">
    <citation type="submission" date="2019-08" db="EMBL/GenBank/DDBJ databases">
        <title>In-depth cultivation of the pig gut microbiome towards novel bacterial diversity and tailored functional studies.</title>
        <authorList>
            <person name="Wylensek D."/>
            <person name="Hitch T.C.A."/>
            <person name="Clavel T."/>
        </authorList>
    </citation>
    <scope>NUCLEOTIDE SEQUENCE [LARGE SCALE GENOMIC DNA]</scope>
    <source>
        <strain evidence="12 13">WCA-389-WT-5B</strain>
    </source>
</reference>
<comment type="catalytic activity">
    <reaction evidence="8 10">
        <text>dITP + H2O = dIMP + diphosphate + H(+)</text>
        <dbReference type="Rhea" id="RHEA:28342"/>
        <dbReference type="ChEBI" id="CHEBI:15377"/>
        <dbReference type="ChEBI" id="CHEBI:15378"/>
        <dbReference type="ChEBI" id="CHEBI:33019"/>
        <dbReference type="ChEBI" id="CHEBI:61194"/>
        <dbReference type="ChEBI" id="CHEBI:61382"/>
        <dbReference type="EC" id="3.6.1.66"/>
    </reaction>
</comment>
<dbReference type="CDD" id="cd00515">
    <property type="entry name" value="HAM1"/>
    <property type="match status" value="1"/>
</dbReference>
<feature type="binding site" evidence="10">
    <location>
        <begin position="8"/>
        <end position="13"/>
    </location>
    <ligand>
        <name>substrate</name>
    </ligand>
</feature>
<dbReference type="GO" id="GO:0005829">
    <property type="term" value="C:cytosol"/>
    <property type="evidence" value="ECO:0007669"/>
    <property type="project" value="TreeGrafter"/>
</dbReference>
<feature type="binding site" evidence="10">
    <location>
        <position position="175"/>
    </location>
    <ligand>
        <name>substrate</name>
    </ligand>
</feature>
<comment type="similarity">
    <text evidence="1 10 11">Belongs to the HAM1 NTPase family.</text>
</comment>
<evidence type="ECO:0000256" key="11">
    <source>
        <dbReference type="RuleBase" id="RU003781"/>
    </source>
</evidence>
<dbReference type="FunFam" id="3.90.950.10:FF:000001">
    <property type="entry name" value="dITP/XTP pyrophosphatase"/>
    <property type="match status" value="1"/>
</dbReference>
<comment type="function">
    <text evidence="10">Pyrophosphatase that catalyzes the hydrolysis of nucleoside triphosphates to their monophosphate derivatives, with a high preference for the non-canonical purine nucleotides XTP (xanthosine triphosphate), dITP (deoxyinosine triphosphate) and ITP. Seems to function as a house-cleaning enzyme that removes non-canonical purine nucleotides from the nucleotide pool, thus preventing their incorporation into DNA/RNA and avoiding chromosomal lesions.</text>
</comment>
<dbReference type="NCBIfam" id="TIGR00042">
    <property type="entry name" value="RdgB/HAM1 family non-canonical purine NTP pyrophosphatase"/>
    <property type="match status" value="1"/>
</dbReference>
<evidence type="ECO:0000256" key="8">
    <source>
        <dbReference type="ARBA" id="ARBA00051875"/>
    </source>
</evidence>
<dbReference type="PANTHER" id="PTHR11067">
    <property type="entry name" value="INOSINE TRIPHOSPHATE PYROPHOSPHATASE/HAM1 PROTEIN"/>
    <property type="match status" value="1"/>
</dbReference>
<dbReference type="Gene3D" id="3.90.950.10">
    <property type="match status" value="1"/>
</dbReference>
<keyword evidence="7 10" id="KW-0546">Nucleotide metabolism</keyword>
<evidence type="ECO:0000256" key="2">
    <source>
        <dbReference type="ARBA" id="ARBA00011738"/>
    </source>
</evidence>
<keyword evidence="5 10" id="KW-0378">Hydrolase</keyword>
<comment type="cofactor">
    <cofactor evidence="10">
        <name>Mg(2+)</name>
        <dbReference type="ChEBI" id="CHEBI:18420"/>
    </cofactor>
    <text evidence="10">Binds 1 Mg(2+) ion per subunit.</text>
</comment>
<evidence type="ECO:0000313" key="13">
    <source>
        <dbReference type="Proteomes" id="UP000441455"/>
    </source>
</evidence>
<gene>
    <name evidence="12" type="primary">rdgB</name>
    <name evidence="12" type="ORF">FX155_04760</name>
</gene>
<dbReference type="EC" id="3.6.1.66" evidence="10"/>
<evidence type="ECO:0000256" key="7">
    <source>
        <dbReference type="ARBA" id="ARBA00023080"/>
    </source>
</evidence>
<sequence length="197" mass="21834">MLEVVIATHNLGKVEEFKSLMDELGITFTCLSDYAPVPEPEETGRTFAANARLKARYYAKALGKVCLADDSGLEVLSLKGAPGVRSARYAGEDATDEENNELLLANMKMQVRRNCRFFCALAMANPEGKIMVESAGICDGILLHEPHGTNGFGYDPLFWSTELHKPLGEATMEEKNGISHRAKAIRKLVNQWKKMNR</sequence>
<dbReference type="GO" id="GO:0035870">
    <property type="term" value="F:dITP diphosphatase activity"/>
    <property type="evidence" value="ECO:0007669"/>
    <property type="project" value="UniProtKB-UniRule"/>
</dbReference>
<dbReference type="Pfam" id="PF01725">
    <property type="entry name" value="Ham1p_like"/>
    <property type="match status" value="1"/>
</dbReference>
<name>A0A6N7VXT4_ACIFE</name>
<comment type="catalytic activity">
    <reaction evidence="10">
        <text>ITP + H2O = IMP + diphosphate + H(+)</text>
        <dbReference type="Rhea" id="RHEA:29399"/>
        <dbReference type="ChEBI" id="CHEBI:15377"/>
        <dbReference type="ChEBI" id="CHEBI:15378"/>
        <dbReference type="ChEBI" id="CHEBI:33019"/>
        <dbReference type="ChEBI" id="CHEBI:58053"/>
        <dbReference type="ChEBI" id="CHEBI:61402"/>
        <dbReference type="EC" id="3.6.1.66"/>
    </reaction>
</comment>
<organism evidence="12 13">
    <name type="scientific">Acidaminococcus fermentans</name>
    <dbReference type="NCBI Taxonomy" id="905"/>
    <lineage>
        <taxon>Bacteria</taxon>
        <taxon>Bacillati</taxon>
        <taxon>Bacillota</taxon>
        <taxon>Negativicutes</taxon>
        <taxon>Acidaminococcales</taxon>
        <taxon>Acidaminococcaceae</taxon>
        <taxon>Acidaminococcus</taxon>
    </lineage>
</organism>
<feature type="binding site" evidence="10">
    <location>
        <position position="70"/>
    </location>
    <ligand>
        <name>Mg(2+)</name>
        <dbReference type="ChEBI" id="CHEBI:18420"/>
    </ligand>
</feature>
<feature type="binding site" evidence="10">
    <location>
        <position position="41"/>
    </location>
    <ligand>
        <name>Mg(2+)</name>
        <dbReference type="ChEBI" id="CHEBI:18420"/>
    </ligand>
</feature>
<evidence type="ECO:0000256" key="6">
    <source>
        <dbReference type="ARBA" id="ARBA00022842"/>
    </source>
</evidence>
<dbReference type="InterPro" id="IPR002637">
    <property type="entry name" value="RdgB/HAM1"/>
</dbReference>
<dbReference type="GO" id="GO:0036220">
    <property type="term" value="F:ITP diphosphatase activity"/>
    <property type="evidence" value="ECO:0007669"/>
    <property type="project" value="UniProtKB-UniRule"/>
</dbReference>
<keyword evidence="3 10" id="KW-0479">Metal-binding</keyword>
<dbReference type="GO" id="GO:0036222">
    <property type="term" value="F:XTP diphosphatase activity"/>
    <property type="evidence" value="ECO:0007669"/>
    <property type="project" value="UniProtKB-UniRule"/>
</dbReference>
<evidence type="ECO:0000256" key="3">
    <source>
        <dbReference type="ARBA" id="ARBA00022723"/>
    </source>
</evidence>
<dbReference type="AlphaFoldDB" id="A0A6N7VXT4"/>
<evidence type="ECO:0000256" key="1">
    <source>
        <dbReference type="ARBA" id="ARBA00008023"/>
    </source>
</evidence>
<evidence type="ECO:0000256" key="9">
    <source>
        <dbReference type="ARBA" id="ARBA00052017"/>
    </source>
</evidence>
<evidence type="ECO:0000313" key="12">
    <source>
        <dbReference type="EMBL" id="MSS81911.1"/>
    </source>
</evidence>
<dbReference type="SUPFAM" id="SSF52972">
    <property type="entry name" value="ITPase-like"/>
    <property type="match status" value="1"/>
</dbReference>
<keyword evidence="4 10" id="KW-0547">Nucleotide-binding</keyword>
<dbReference type="InterPro" id="IPR020922">
    <property type="entry name" value="dITP/XTP_pyrophosphatase"/>
</dbReference>
<keyword evidence="6 10" id="KW-0460">Magnesium</keyword>
<feature type="active site" description="Proton acceptor" evidence="10">
    <location>
        <position position="70"/>
    </location>
</feature>
<dbReference type="Proteomes" id="UP000441455">
    <property type="component" value="Unassembled WGS sequence"/>
</dbReference>
<dbReference type="EMBL" id="VULN01000005">
    <property type="protein sequence ID" value="MSS81911.1"/>
    <property type="molecule type" value="Genomic_DNA"/>
</dbReference>
<evidence type="ECO:0000256" key="10">
    <source>
        <dbReference type="HAMAP-Rule" id="MF_01405"/>
    </source>
</evidence>
<dbReference type="HAMAP" id="MF_01405">
    <property type="entry name" value="Non_canon_purine_NTPase"/>
    <property type="match status" value="1"/>
</dbReference>
<dbReference type="RefSeq" id="WP_154487910.1">
    <property type="nucleotide sequence ID" value="NZ_VULN01000005.1"/>
</dbReference>
<dbReference type="GO" id="GO:0017111">
    <property type="term" value="F:ribonucleoside triphosphate phosphatase activity"/>
    <property type="evidence" value="ECO:0007669"/>
    <property type="project" value="InterPro"/>
</dbReference>
<dbReference type="GO" id="GO:0009146">
    <property type="term" value="P:purine nucleoside triphosphate catabolic process"/>
    <property type="evidence" value="ECO:0007669"/>
    <property type="project" value="UniProtKB-UniRule"/>
</dbReference>
<dbReference type="GO" id="GO:0009117">
    <property type="term" value="P:nucleotide metabolic process"/>
    <property type="evidence" value="ECO:0007669"/>
    <property type="project" value="UniProtKB-KW"/>
</dbReference>
<dbReference type="GO" id="GO:0000166">
    <property type="term" value="F:nucleotide binding"/>
    <property type="evidence" value="ECO:0007669"/>
    <property type="project" value="UniProtKB-KW"/>
</dbReference>
<dbReference type="GO" id="GO:0046872">
    <property type="term" value="F:metal ion binding"/>
    <property type="evidence" value="ECO:0007669"/>
    <property type="project" value="UniProtKB-KW"/>
</dbReference>
<feature type="binding site" evidence="10">
    <location>
        <begin position="152"/>
        <end position="155"/>
    </location>
    <ligand>
        <name>substrate</name>
    </ligand>
</feature>
<feature type="binding site" evidence="10">
    <location>
        <position position="71"/>
    </location>
    <ligand>
        <name>substrate</name>
    </ligand>
</feature>